<dbReference type="Gene3D" id="1.10.357.10">
    <property type="entry name" value="Tetracycline Repressor, domain 2"/>
    <property type="match status" value="1"/>
</dbReference>
<sequence>MASKTKPSKRDAILDAMLDVVVERGFHEAPMSLIAERSNTSAGLIYHHFASKEEIIQALYERIHTLKMASFLDGFTLEMDPQQAFVHGCERMYLFYRKHQKEMRFLEQYKNAGFACQPELNATDQRVAAFLQRFSSRSKGGVLNEWPADVLQEITIGLIERLARLPRKLSSAVLREIAESLWAQVKAE</sequence>
<dbReference type="GO" id="GO:0003700">
    <property type="term" value="F:DNA-binding transcription factor activity"/>
    <property type="evidence" value="ECO:0007669"/>
    <property type="project" value="TreeGrafter"/>
</dbReference>
<dbReference type="InterPro" id="IPR050109">
    <property type="entry name" value="HTH-type_TetR-like_transc_reg"/>
</dbReference>
<evidence type="ECO:0000259" key="3">
    <source>
        <dbReference type="PROSITE" id="PS50977"/>
    </source>
</evidence>
<keyword evidence="1 2" id="KW-0238">DNA-binding</keyword>
<dbReference type="AlphaFoldDB" id="A0A841JT25"/>
<dbReference type="GO" id="GO:0000976">
    <property type="term" value="F:transcription cis-regulatory region binding"/>
    <property type="evidence" value="ECO:0007669"/>
    <property type="project" value="TreeGrafter"/>
</dbReference>
<evidence type="ECO:0000256" key="1">
    <source>
        <dbReference type="ARBA" id="ARBA00023125"/>
    </source>
</evidence>
<dbReference type="Pfam" id="PF00440">
    <property type="entry name" value="TetR_N"/>
    <property type="match status" value="1"/>
</dbReference>
<dbReference type="PANTHER" id="PTHR30055:SF207">
    <property type="entry name" value="HTH-TYPE TRANSCRIPTIONAL REPRESSOR FATR"/>
    <property type="match status" value="1"/>
</dbReference>
<dbReference type="InterPro" id="IPR009057">
    <property type="entry name" value="Homeodomain-like_sf"/>
</dbReference>
<keyword evidence="5" id="KW-1185">Reference proteome</keyword>
<evidence type="ECO:0000256" key="2">
    <source>
        <dbReference type="PROSITE-ProRule" id="PRU00335"/>
    </source>
</evidence>
<name>A0A841JT25_9BACT</name>
<feature type="domain" description="HTH tetR-type" evidence="3">
    <location>
        <begin position="7"/>
        <end position="67"/>
    </location>
</feature>
<dbReference type="Proteomes" id="UP000538666">
    <property type="component" value="Unassembled WGS sequence"/>
</dbReference>
<evidence type="ECO:0000313" key="4">
    <source>
        <dbReference type="EMBL" id="MBB6144476.1"/>
    </source>
</evidence>
<protein>
    <submittedName>
        <fullName evidence="4">AcrR family transcriptional regulator</fullName>
    </submittedName>
</protein>
<reference evidence="4 5" key="1">
    <citation type="submission" date="2020-08" db="EMBL/GenBank/DDBJ databases">
        <title>Genomic Encyclopedia of Type Strains, Phase IV (KMG-IV): sequencing the most valuable type-strain genomes for metagenomic binning, comparative biology and taxonomic classification.</title>
        <authorList>
            <person name="Goeker M."/>
        </authorList>
    </citation>
    <scope>NUCLEOTIDE SEQUENCE [LARGE SCALE GENOMIC DNA]</scope>
    <source>
        <strain evidence="4 5">DSM 103733</strain>
    </source>
</reference>
<dbReference type="RefSeq" id="WP_050058909.1">
    <property type="nucleotide sequence ID" value="NZ_JACHEK010000004.1"/>
</dbReference>
<evidence type="ECO:0000313" key="5">
    <source>
        <dbReference type="Proteomes" id="UP000538666"/>
    </source>
</evidence>
<feature type="DNA-binding region" description="H-T-H motif" evidence="2">
    <location>
        <begin position="30"/>
        <end position="49"/>
    </location>
</feature>
<gene>
    <name evidence="4" type="ORF">HNQ77_002428</name>
</gene>
<dbReference type="InterPro" id="IPR001647">
    <property type="entry name" value="HTH_TetR"/>
</dbReference>
<dbReference type="PRINTS" id="PR00455">
    <property type="entry name" value="HTHTETR"/>
</dbReference>
<dbReference type="PANTHER" id="PTHR30055">
    <property type="entry name" value="HTH-TYPE TRANSCRIPTIONAL REGULATOR RUTR"/>
    <property type="match status" value="1"/>
</dbReference>
<dbReference type="EMBL" id="JACHEK010000004">
    <property type="protein sequence ID" value="MBB6144476.1"/>
    <property type="molecule type" value="Genomic_DNA"/>
</dbReference>
<comment type="caution">
    <text evidence="4">The sequence shown here is derived from an EMBL/GenBank/DDBJ whole genome shotgun (WGS) entry which is preliminary data.</text>
</comment>
<accession>A0A841JT25</accession>
<dbReference type="PROSITE" id="PS50977">
    <property type="entry name" value="HTH_TETR_2"/>
    <property type="match status" value="1"/>
</dbReference>
<dbReference type="SUPFAM" id="SSF46689">
    <property type="entry name" value="Homeodomain-like"/>
    <property type="match status" value="1"/>
</dbReference>
<organism evidence="4 5">
    <name type="scientific">Silvibacterium bohemicum</name>
    <dbReference type="NCBI Taxonomy" id="1577686"/>
    <lineage>
        <taxon>Bacteria</taxon>
        <taxon>Pseudomonadati</taxon>
        <taxon>Acidobacteriota</taxon>
        <taxon>Terriglobia</taxon>
        <taxon>Terriglobales</taxon>
        <taxon>Acidobacteriaceae</taxon>
        <taxon>Silvibacterium</taxon>
    </lineage>
</organism>
<proteinExistence type="predicted"/>